<evidence type="ECO:0000256" key="2">
    <source>
        <dbReference type="ARBA" id="ARBA00022741"/>
    </source>
</evidence>
<dbReference type="GO" id="GO:0005942">
    <property type="term" value="C:phosphatidylinositol 3-kinase complex"/>
    <property type="evidence" value="ECO:0007669"/>
    <property type="project" value="TreeGrafter"/>
</dbReference>
<evidence type="ECO:0000256" key="5">
    <source>
        <dbReference type="SAM" id="MobiDB-lite"/>
    </source>
</evidence>
<dbReference type="InterPro" id="IPR035448">
    <property type="entry name" value="PI3Kc"/>
</dbReference>
<proteinExistence type="predicted"/>
<dbReference type="GO" id="GO:0005737">
    <property type="term" value="C:cytoplasm"/>
    <property type="evidence" value="ECO:0007669"/>
    <property type="project" value="TreeGrafter"/>
</dbReference>
<gene>
    <name evidence="7" type="ORF">DSPE1174_LOCUS12111</name>
</gene>
<dbReference type="GO" id="GO:0043491">
    <property type="term" value="P:phosphatidylinositol 3-kinase/protein kinase B signal transduction"/>
    <property type="evidence" value="ECO:0007669"/>
    <property type="project" value="TreeGrafter"/>
</dbReference>
<dbReference type="Gene3D" id="3.30.1010.10">
    <property type="entry name" value="Phosphatidylinositol 3-kinase Catalytic Subunit, Chain A, domain 4"/>
    <property type="match status" value="1"/>
</dbReference>
<dbReference type="GO" id="GO:0016303">
    <property type="term" value="F:1-phosphatidylinositol-3-kinase activity"/>
    <property type="evidence" value="ECO:0007669"/>
    <property type="project" value="TreeGrafter"/>
</dbReference>
<feature type="region of interest" description="Disordered" evidence="5">
    <location>
        <begin position="132"/>
        <end position="170"/>
    </location>
</feature>
<organism evidence="7">
    <name type="scientific">Octactis speculum</name>
    <dbReference type="NCBI Taxonomy" id="3111310"/>
    <lineage>
        <taxon>Eukaryota</taxon>
        <taxon>Sar</taxon>
        <taxon>Stramenopiles</taxon>
        <taxon>Ochrophyta</taxon>
        <taxon>Dictyochophyceae</taxon>
        <taxon>Dictyochales</taxon>
        <taxon>Dictyochaceae</taxon>
        <taxon>Octactis</taxon>
    </lineage>
</organism>
<dbReference type="CDD" id="cd00891">
    <property type="entry name" value="PI3Kc"/>
    <property type="match status" value="1"/>
</dbReference>
<keyword evidence="3" id="KW-0418">Kinase</keyword>
<sequence length="351" mass="39430">MKSKKRPLWLNFKNFDDSNSPHLVLFKLGDDLRQDQLTLQVLRIMDSLWKSSGIDLCISAYNCVSTASEEGMLEVVPNSTTLAEVVKQHVQTKNGLATRRSTISNKISAVQEAFSGHLAILDWLKKEAEAAKSADSDRKGKRSSHRKQRSLALPVNRTPSSQARRSDSLQMENPLIEGSNLVKALDNFQNSCAGYCVATYVLGIGDRHNDNIMLTRDGRLFHIDFGHFLGNFKSKFGVKRESAPFVFTKHFEAVLGGAESGGRYRQFEELCCRAFLVLRQNSKYLISLFSLMIDCGIPELQTLDDLEWMQNSLMNCTTEEDAAKKFLALIGESLENKSTRFNHAIHIFAKG</sequence>
<evidence type="ECO:0000256" key="1">
    <source>
        <dbReference type="ARBA" id="ARBA00022679"/>
    </source>
</evidence>
<dbReference type="PROSITE" id="PS50290">
    <property type="entry name" value="PI3_4_KINASE_3"/>
    <property type="match status" value="1"/>
</dbReference>
<dbReference type="GO" id="GO:0016477">
    <property type="term" value="P:cell migration"/>
    <property type="evidence" value="ECO:0007669"/>
    <property type="project" value="TreeGrafter"/>
</dbReference>
<evidence type="ECO:0000313" key="7">
    <source>
        <dbReference type="EMBL" id="CAD9415285.1"/>
    </source>
</evidence>
<accession>A0A7S2C498</accession>
<dbReference type="GO" id="GO:0035005">
    <property type="term" value="F:1-phosphatidylinositol-4-phosphate 3-kinase activity"/>
    <property type="evidence" value="ECO:0007669"/>
    <property type="project" value="TreeGrafter"/>
</dbReference>
<dbReference type="AlphaFoldDB" id="A0A7S2C498"/>
<reference evidence="7" key="1">
    <citation type="submission" date="2021-01" db="EMBL/GenBank/DDBJ databases">
        <authorList>
            <person name="Corre E."/>
            <person name="Pelletier E."/>
            <person name="Niang G."/>
            <person name="Scheremetjew M."/>
            <person name="Finn R."/>
            <person name="Kale V."/>
            <person name="Holt S."/>
            <person name="Cochrane G."/>
            <person name="Meng A."/>
            <person name="Brown T."/>
            <person name="Cohen L."/>
        </authorList>
    </citation>
    <scope>NUCLEOTIDE SEQUENCE</scope>
    <source>
        <strain evidence="7">CCMP1381</strain>
    </source>
</reference>
<evidence type="ECO:0000256" key="4">
    <source>
        <dbReference type="ARBA" id="ARBA00022840"/>
    </source>
</evidence>
<dbReference type="InterPro" id="IPR011009">
    <property type="entry name" value="Kinase-like_dom_sf"/>
</dbReference>
<feature type="domain" description="PI3K/PI4K catalytic" evidence="6">
    <location>
        <begin position="1"/>
        <end position="338"/>
    </location>
</feature>
<protein>
    <recommendedName>
        <fullName evidence="6">PI3K/PI4K catalytic domain-containing protein</fullName>
    </recommendedName>
</protein>
<feature type="compositionally biased region" description="Polar residues" evidence="5">
    <location>
        <begin position="157"/>
        <end position="170"/>
    </location>
</feature>
<dbReference type="GO" id="GO:0048015">
    <property type="term" value="P:phosphatidylinositol-mediated signaling"/>
    <property type="evidence" value="ECO:0007669"/>
    <property type="project" value="TreeGrafter"/>
</dbReference>
<evidence type="ECO:0000256" key="3">
    <source>
        <dbReference type="ARBA" id="ARBA00022777"/>
    </source>
</evidence>
<dbReference type="GO" id="GO:0005524">
    <property type="term" value="F:ATP binding"/>
    <property type="evidence" value="ECO:0007669"/>
    <property type="project" value="UniProtKB-KW"/>
</dbReference>
<dbReference type="SMART" id="SM00146">
    <property type="entry name" value="PI3Kc"/>
    <property type="match status" value="1"/>
</dbReference>
<dbReference type="InterPro" id="IPR000403">
    <property type="entry name" value="PI3/4_kinase_cat_dom"/>
</dbReference>
<keyword evidence="2" id="KW-0547">Nucleotide-binding</keyword>
<dbReference type="SUPFAM" id="SSF56112">
    <property type="entry name" value="Protein kinase-like (PK-like)"/>
    <property type="match status" value="1"/>
</dbReference>
<dbReference type="PROSITE" id="PS00915">
    <property type="entry name" value="PI3_4_KINASE_1"/>
    <property type="match status" value="1"/>
</dbReference>
<dbReference type="GO" id="GO:0005886">
    <property type="term" value="C:plasma membrane"/>
    <property type="evidence" value="ECO:0007669"/>
    <property type="project" value="TreeGrafter"/>
</dbReference>
<dbReference type="PANTHER" id="PTHR10048:SF14">
    <property type="entry name" value="LD28067P"/>
    <property type="match status" value="1"/>
</dbReference>
<dbReference type="PROSITE" id="PS00916">
    <property type="entry name" value="PI3_4_KINASE_2"/>
    <property type="match status" value="1"/>
</dbReference>
<feature type="compositionally biased region" description="Basic residues" evidence="5">
    <location>
        <begin position="139"/>
        <end position="149"/>
    </location>
</feature>
<evidence type="ECO:0000259" key="6">
    <source>
        <dbReference type="PROSITE" id="PS50290"/>
    </source>
</evidence>
<dbReference type="InterPro" id="IPR018936">
    <property type="entry name" value="PI3/4_kinase_CS"/>
</dbReference>
<dbReference type="EMBL" id="HBGS01023844">
    <property type="protein sequence ID" value="CAD9415285.1"/>
    <property type="molecule type" value="Transcribed_RNA"/>
</dbReference>
<dbReference type="InterPro" id="IPR015433">
    <property type="entry name" value="PI3/4_kinase"/>
</dbReference>
<keyword evidence="1" id="KW-0808">Transferase</keyword>
<dbReference type="Gene3D" id="1.10.1070.11">
    <property type="entry name" value="Phosphatidylinositol 3-/4-kinase, catalytic domain"/>
    <property type="match status" value="1"/>
</dbReference>
<dbReference type="InterPro" id="IPR036940">
    <property type="entry name" value="PI3/4_kinase_cat_sf"/>
</dbReference>
<dbReference type="FunFam" id="1.10.1070.11:FF:000001">
    <property type="entry name" value="Phosphatidylinositol 4,5-bisphosphate 3-kinase catalytic subunit"/>
    <property type="match status" value="1"/>
</dbReference>
<dbReference type="Pfam" id="PF00454">
    <property type="entry name" value="PI3_PI4_kinase"/>
    <property type="match status" value="1"/>
</dbReference>
<dbReference type="PANTHER" id="PTHR10048">
    <property type="entry name" value="PHOSPHATIDYLINOSITOL KINASE"/>
    <property type="match status" value="1"/>
</dbReference>
<name>A0A7S2C498_9STRA</name>
<keyword evidence="4" id="KW-0067">ATP-binding</keyword>